<gene>
    <name evidence="3" type="ORF">DI565_08370</name>
</gene>
<reference evidence="3 4" key="1">
    <citation type="submission" date="2017-08" db="EMBL/GenBank/DDBJ databases">
        <title>Infants hospitalized years apart are colonized by the same room-sourced microbial strains.</title>
        <authorList>
            <person name="Brooks B."/>
            <person name="Olm M.R."/>
            <person name="Firek B.A."/>
            <person name="Baker R."/>
            <person name="Thomas B.C."/>
            <person name="Morowitz M.J."/>
            <person name="Banfield J.F."/>
        </authorList>
    </citation>
    <scope>NUCLEOTIDE SEQUENCE [LARGE SCALE GENOMIC DNA]</scope>
    <source>
        <strain evidence="3">S2_005_003_R2_43</strain>
    </source>
</reference>
<dbReference type="InterPro" id="IPR036812">
    <property type="entry name" value="NAD(P)_OxRdtase_dom_sf"/>
</dbReference>
<dbReference type="InterPro" id="IPR050523">
    <property type="entry name" value="AKR_Detox_Biosynth"/>
</dbReference>
<dbReference type="PANTHER" id="PTHR43364">
    <property type="entry name" value="NADH-SPECIFIC METHYLGLYOXAL REDUCTASE-RELATED"/>
    <property type="match status" value="1"/>
</dbReference>
<evidence type="ECO:0000259" key="2">
    <source>
        <dbReference type="Pfam" id="PF00248"/>
    </source>
</evidence>
<evidence type="ECO:0000313" key="4">
    <source>
        <dbReference type="Proteomes" id="UP000249577"/>
    </source>
</evidence>
<dbReference type="GO" id="GO:0005829">
    <property type="term" value="C:cytosol"/>
    <property type="evidence" value="ECO:0007669"/>
    <property type="project" value="TreeGrafter"/>
</dbReference>
<dbReference type="CDD" id="cd19079">
    <property type="entry name" value="AKR_EcYajO-like"/>
    <property type="match status" value="1"/>
</dbReference>
<dbReference type="GO" id="GO:0016491">
    <property type="term" value="F:oxidoreductase activity"/>
    <property type="evidence" value="ECO:0007669"/>
    <property type="project" value="UniProtKB-KW"/>
</dbReference>
<dbReference type="InterPro" id="IPR020471">
    <property type="entry name" value="AKR"/>
</dbReference>
<sequence>MHHTKFGRTGLEVSRLCLGCMTYGEPSRGAHAWTLDEEASRPLIRQALEAGINFLDTANVYSLGSSEEIVGRAIKDFARRDEIVLATKVCQRMRPGPNGAGLSRKAIFSELDASLKRLGTDYVDLYQIHRFDYGTPIEETLEALNDCVRAGKVRYLGASSMHAWRFVNAVHVSRRNGWAEFVSMQNHLNLLYREEEREMIPFCEAEGIAVIPWSPLARGRLTRDWDETSARAETDEFGKTLYAPDDRAIVDAVGAVAKARGVPRAQVALAWVMAKPGVTAPIIGASRPGHVEDAVAAMSLELTAEEIAALEAPYRPHAVSGFA</sequence>
<dbReference type="InterPro" id="IPR023210">
    <property type="entry name" value="NADP_OxRdtase_dom"/>
</dbReference>
<dbReference type="Pfam" id="PF00248">
    <property type="entry name" value="Aldo_ket_red"/>
    <property type="match status" value="1"/>
</dbReference>
<accession>A0A2W5KIJ5</accession>
<dbReference type="FunFam" id="3.20.20.100:FF:000004">
    <property type="entry name" value="Oxidoreductase, aldo/keto reductase"/>
    <property type="match status" value="1"/>
</dbReference>
<dbReference type="SUPFAM" id="SSF51430">
    <property type="entry name" value="NAD(P)-linked oxidoreductase"/>
    <property type="match status" value="1"/>
</dbReference>
<evidence type="ECO:0000256" key="1">
    <source>
        <dbReference type="ARBA" id="ARBA00023002"/>
    </source>
</evidence>
<keyword evidence="1" id="KW-0560">Oxidoreductase</keyword>
<name>A0A2W5KIJ5_ANCNO</name>
<dbReference type="Proteomes" id="UP000249577">
    <property type="component" value="Unassembled WGS sequence"/>
</dbReference>
<dbReference type="PANTHER" id="PTHR43364:SF4">
    <property type="entry name" value="NAD(P)-LINKED OXIDOREDUCTASE SUPERFAMILY PROTEIN"/>
    <property type="match status" value="1"/>
</dbReference>
<dbReference type="Gene3D" id="3.20.20.100">
    <property type="entry name" value="NADP-dependent oxidoreductase domain"/>
    <property type="match status" value="1"/>
</dbReference>
<dbReference type="AlphaFoldDB" id="A0A2W5KIJ5"/>
<dbReference type="EMBL" id="QFPN01000004">
    <property type="protein sequence ID" value="PZQ15839.1"/>
    <property type="molecule type" value="Genomic_DNA"/>
</dbReference>
<evidence type="ECO:0000313" key="3">
    <source>
        <dbReference type="EMBL" id="PZQ15839.1"/>
    </source>
</evidence>
<proteinExistence type="predicted"/>
<organism evidence="3 4">
    <name type="scientific">Ancylobacter novellus</name>
    <name type="common">Thiobacillus novellus</name>
    <dbReference type="NCBI Taxonomy" id="921"/>
    <lineage>
        <taxon>Bacteria</taxon>
        <taxon>Pseudomonadati</taxon>
        <taxon>Pseudomonadota</taxon>
        <taxon>Alphaproteobacteria</taxon>
        <taxon>Hyphomicrobiales</taxon>
        <taxon>Xanthobacteraceae</taxon>
        <taxon>Ancylobacter</taxon>
    </lineage>
</organism>
<feature type="domain" description="NADP-dependent oxidoreductase" evidence="2">
    <location>
        <begin position="15"/>
        <end position="312"/>
    </location>
</feature>
<comment type="caution">
    <text evidence="3">The sequence shown here is derived from an EMBL/GenBank/DDBJ whole genome shotgun (WGS) entry which is preliminary data.</text>
</comment>
<dbReference type="PRINTS" id="PR00069">
    <property type="entry name" value="ALDKETRDTASE"/>
</dbReference>
<protein>
    <submittedName>
        <fullName evidence="3">Alcohol dehydrogenase</fullName>
    </submittedName>
</protein>